<feature type="binding site" evidence="5">
    <location>
        <begin position="119"/>
        <end position="121"/>
    </location>
    <ligand>
        <name>2-oxoglutarate</name>
        <dbReference type="ChEBI" id="CHEBI:16810"/>
    </ligand>
</feature>
<keyword evidence="3" id="KW-0560">Oxidoreductase</keyword>
<comment type="caution">
    <text evidence="8">The sequence shown here is derived from an EMBL/GenBank/DDBJ whole genome shotgun (WGS) entry which is preliminary data.</text>
</comment>
<sequence>MSSKPNTTSILKPIANESYILPGFATAKTNALLTAIEGVIQVAPLRQMHTPGGFKMAAQLTNCGKYGWVTDRHGYRYQTTDPETDLSWPTMPDLIHQLALEAASACGFDHFKPDVCLINCYQPGAGMGLHQDKDEKDFSAPIVSVSLGVPAIFLFGGAKRQDKPSAYLLKNGDVVVWGGEDRLRFHGVQPIKVAHHPMTGQKRFNLTIRQAA</sequence>
<dbReference type="Gene3D" id="2.60.120.590">
    <property type="entry name" value="Alpha-ketoglutarate-dependent dioxygenase AlkB-like"/>
    <property type="match status" value="1"/>
</dbReference>
<feature type="domain" description="Fe2OG dioxygenase" evidence="7">
    <location>
        <begin position="112"/>
        <end position="212"/>
    </location>
</feature>
<reference evidence="8 9" key="1">
    <citation type="submission" date="2014-09" db="EMBL/GenBank/DDBJ databases">
        <authorList>
            <person name="Grob C."/>
            <person name="Taubert M."/>
            <person name="Howat A.M."/>
            <person name="Burns O.J."/>
            <person name="Dixon J.L."/>
            <person name="Chen Y."/>
            <person name="Murrell J.C."/>
        </authorList>
    </citation>
    <scope>NUCLEOTIDE SEQUENCE [LARGE SCALE GENOMIC DNA]</scope>
    <source>
        <strain evidence="8">L4</strain>
    </source>
</reference>
<dbReference type="InterPro" id="IPR027450">
    <property type="entry name" value="AlkB-like"/>
</dbReference>
<evidence type="ECO:0000313" key="8">
    <source>
        <dbReference type="EMBL" id="KGM07158.1"/>
    </source>
</evidence>
<keyword evidence="1 6" id="KW-0479">Metal-binding</keyword>
<evidence type="ECO:0000259" key="7">
    <source>
        <dbReference type="PROSITE" id="PS51471"/>
    </source>
</evidence>
<dbReference type="NCBIfam" id="NF011930">
    <property type="entry name" value="PRK15401.1"/>
    <property type="match status" value="1"/>
</dbReference>
<keyword evidence="4 6" id="KW-0408">Iron</keyword>
<name>A0A0A0BF49_9GAMM</name>
<accession>A0A0A0BF49</accession>
<feature type="binding site" evidence="6">
    <location>
        <position position="132"/>
    </location>
    <ligand>
        <name>Fe cation</name>
        <dbReference type="ChEBI" id="CHEBI:24875"/>
        <note>catalytic</note>
    </ligand>
</feature>
<organism evidence="8 9">
    <name type="scientific">Methylophaga thiooxydans</name>
    <dbReference type="NCBI Taxonomy" id="392484"/>
    <lineage>
        <taxon>Bacteria</taxon>
        <taxon>Pseudomonadati</taxon>
        <taxon>Pseudomonadota</taxon>
        <taxon>Gammaproteobacteria</taxon>
        <taxon>Thiotrichales</taxon>
        <taxon>Piscirickettsiaceae</taxon>
        <taxon>Methylophaga</taxon>
    </lineage>
</organism>
<dbReference type="GO" id="GO:0035515">
    <property type="term" value="F:oxidative RNA demethylase activity"/>
    <property type="evidence" value="ECO:0007669"/>
    <property type="project" value="TreeGrafter"/>
</dbReference>
<comment type="cofactor">
    <cofactor evidence="6">
        <name>Fe(2+)</name>
        <dbReference type="ChEBI" id="CHEBI:29033"/>
    </cofactor>
    <text evidence="6">Binds 1 Fe(2+) ion per subunit.</text>
</comment>
<evidence type="ECO:0000256" key="5">
    <source>
        <dbReference type="PIRSR" id="PIRSR604574-1"/>
    </source>
</evidence>
<dbReference type="InterPro" id="IPR037151">
    <property type="entry name" value="AlkB-like_sf"/>
</dbReference>
<feature type="binding site" evidence="5">
    <location>
        <begin position="203"/>
        <end position="209"/>
    </location>
    <ligand>
        <name>2-oxoglutarate</name>
        <dbReference type="ChEBI" id="CHEBI:16810"/>
    </ligand>
</feature>
<gene>
    <name evidence="8" type="ORF">LP43_0766</name>
</gene>
<dbReference type="GO" id="GO:0035513">
    <property type="term" value="P:oxidative RNA demethylation"/>
    <property type="evidence" value="ECO:0007669"/>
    <property type="project" value="TreeGrafter"/>
</dbReference>
<dbReference type="Proteomes" id="UP000029999">
    <property type="component" value="Unassembled WGS sequence"/>
</dbReference>
<feature type="binding site" evidence="5">
    <location>
        <position position="160"/>
    </location>
    <ligand>
        <name>substrate</name>
    </ligand>
</feature>
<evidence type="ECO:0000256" key="3">
    <source>
        <dbReference type="ARBA" id="ARBA00023002"/>
    </source>
</evidence>
<dbReference type="PANTHER" id="PTHR16557">
    <property type="entry name" value="ALKYLATED DNA REPAIR PROTEIN ALKB-RELATED"/>
    <property type="match status" value="1"/>
</dbReference>
<dbReference type="SUPFAM" id="SSF51197">
    <property type="entry name" value="Clavaminate synthase-like"/>
    <property type="match status" value="1"/>
</dbReference>
<dbReference type="InterPro" id="IPR004574">
    <property type="entry name" value="Alkb"/>
</dbReference>
<feature type="binding site" evidence="6">
    <location>
        <position position="130"/>
    </location>
    <ligand>
        <name>Fe cation</name>
        <dbReference type="ChEBI" id="CHEBI:24875"/>
        <note>catalytic</note>
    </ligand>
</feature>
<feature type="binding site" evidence="5">
    <location>
        <position position="68"/>
    </location>
    <ligand>
        <name>substrate</name>
    </ligand>
</feature>
<dbReference type="InterPro" id="IPR005123">
    <property type="entry name" value="Oxoglu/Fe-dep_dioxygenase_dom"/>
</dbReference>
<dbReference type="RefSeq" id="WP_036312266.1">
    <property type="nucleotide sequence ID" value="NZ_JRQD01000002.1"/>
</dbReference>
<keyword evidence="2" id="KW-0223">Dioxygenase</keyword>
<dbReference type="GO" id="GO:0035516">
    <property type="term" value="F:broad specificity oxidative DNA demethylase activity"/>
    <property type="evidence" value="ECO:0007669"/>
    <property type="project" value="TreeGrafter"/>
</dbReference>
<dbReference type="EMBL" id="JRQD01000002">
    <property type="protein sequence ID" value="KGM07158.1"/>
    <property type="molecule type" value="Genomic_DNA"/>
</dbReference>
<protein>
    <submittedName>
        <fullName evidence="8">Alkylated DNA repair protein AlkB</fullName>
    </submittedName>
</protein>
<evidence type="ECO:0000256" key="4">
    <source>
        <dbReference type="ARBA" id="ARBA00023004"/>
    </source>
</evidence>
<dbReference type="AlphaFoldDB" id="A0A0A0BF49"/>
<dbReference type="PROSITE" id="PS51471">
    <property type="entry name" value="FE2OG_OXY"/>
    <property type="match status" value="1"/>
</dbReference>
<dbReference type="STRING" id="392484.LP43_0766"/>
<feature type="binding site" evidence="5">
    <location>
        <begin position="75"/>
        <end position="77"/>
    </location>
    <ligand>
        <name>substrate</name>
    </ligand>
</feature>
<evidence type="ECO:0000313" key="9">
    <source>
        <dbReference type="Proteomes" id="UP000029999"/>
    </source>
</evidence>
<dbReference type="GO" id="GO:0005737">
    <property type="term" value="C:cytoplasm"/>
    <property type="evidence" value="ECO:0007669"/>
    <property type="project" value="TreeGrafter"/>
</dbReference>
<evidence type="ECO:0000256" key="2">
    <source>
        <dbReference type="ARBA" id="ARBA00022964"/>
    </source>
</evidence>
<evidence type="ECO:0000256" key="1">
    <source>
        <dbReference type="ARBA" id="ARBA00022723"/>
    </source>
</evidence>
<dbReference type="GO" id="GO:0008198">
    <property type="term" value="F:ferrous iron binding"/>
    <property type="evidence" value="ECO:0007669"/>
    <property type="project" value="TreeGrafter"/>
</dbReference>
<dbReference type="PANTHER" id="PTHR16557:SF2">
    <property type="entry name" value="NUCLEIC ACID DIOXYGENASE ALKBH1"/>
    <property type="match status" value="1"/>
</dbReference>
<proteinExistence type="predicted"/>
<feature type="binding site" evidence="6">
    <location>
        <position position="186"/>
    </location>
    <ligand>
        <name>Fe cation</name>
        <dbReference type="ChEBI" id="CHEBI:24875"/>
        <note>catalytic</note>
    </ligand>
</feature>
<evidence type="ECO:0000256" key="6">
    <source>
        <dbReference type="PIRSR" id="PIRSR604574-2"/>
    </source>
</evidence>
<dbReference type="Pfam" id="PF13532">
    <property type="entry name" value="2OG-FeII_Oxy_2"/>
    <property type="match status" value="1"/>
</dbReference>
<feature type="binding site" evidence="5">
    <location>
        <position position="134"/>
    </location>
    <ligand>
        <name>substrate</name>
    </ligand>
</feature>